<comment type="caution">
    <text evidence="1">The sequence shown here is derived from an EMBL/GenBank/DDBJ whole genome shotgun (WGS) entry which is preliminary data.</text>
</comment>
<evidence type="ECO:0000313" key="2">
    <source>
        <dbReference type="Proteomes" id="UP000309389"/>
    </source>
</evidence>
<dbReference type="OrthoDB" id="7408536at2"/>
<dbReference type="AlphaFoldDB" id="A0A4T3F2W6"/>
<proteinExistence type="predicted"/>
<protein>
    <submittedName>
        <fullName evidence="1">Uncharacterized protein</fullName>
    </submittedName>
</protein>
<dbReference type="EMBL" id="SSHH01000002">
    <property type="protein sequence ID" value="TIX50450.1"/>
    <property type="molecule type" value="Genomic_DNA"/>
</dbReference>
<name>A0A4T3F2W6_9SPHN</name>
<reference evidence="1 2" key="1">
    <citation type="submission" date="2019-04" db="EMBL/GenBank/DDBJ databases">
        <title>Altererythrobacter aquimixticola sp. nov., isolated from sediment of junction between the ocean and a freshwater spring.</title>
        <authorList>
            <person name="Yoon J.-H."/>
        </authorList>
    </citation>
    <scope>NUCLEOTIDE SEQUENCE [LARGE SCALE GENOMIC DNA]</scope>
    <source>
        <strain evidence="1 2">SSKS-13</strain>
    </source>
</reference>
<dbReference type="Proteomes" id="UP000309389">
    <property type="component" value="Unassembled WGS sequence"/>
</dbReference>
<dbReference type="RefSeq" id="WP_136693471.1">
    <property type="nucleotide sequence ID" value="NZ_SSHH01000002.1"/>
</dbReference>
<sequence>MTMTKKVATMRITDELREAEVAIDEALLRQSALLTELVRARMATEERNWVGQAEIMRLIKAQQAVTSSANDLARVHGGLLKIGQEKGLIEDCPEKGPIKGLSEAA</sequence>
<organism evidence="1 2">
    <name type="scientific">Alteraurantiacibacter aquimixticola</name>
    <dbReference type="NCBI Taxonomy" id="2489173"/>
    <lineage>
        <taxon>Bacteria</taxon>
        <taxon>Pseudomonadati</taxon>
        <taxon>Pseudomonadota</taxon>
        <taxon>Alphaproteobacteria</taxon>
        <taxon>Sphingomonadales</taxon>
        <taxon>Erythrobacteraceae</taxon>
        <taxon>Alteraurantiacibacter</taxon>
    </lineage>
</organism>
<evidence type="ECO:0000313" key="1">
    <source>
        <dbReference type="EMBL" id="TIX50450.1"/>
    </source>
</evidence>
<accession>A0A4T3F2W6</accession>
<keyword evidence="2" id="KW-1185">Reference proteome</keyword>
<gene>
    <name evidence="1" type="ORF">E5222_09250</name>
</gene>